<dbReference type="STRING" id="49451.A0A314KX45"/>
<evidence type="ECO:0000256" key="1">
    <source>
        <dbReference type="ARBA" id="ARBA00023013"/>
    </source>
</evidence>
<dbReference type="Gramene" id="OIT34018">
    <property type="protein sequence ID" value="OIT34018"/>
    <property type="gene ID" value="A4A49_28671"/>
</dbReference>
<feature type="compositionally biased region" description="Polar residues" evidence="3">
    <location>
        <begin position="23"/>
        <end position="39"/>
    </location>
</feature>
<gene>
    <name evidence="4" type="ORF">A4A49_28671</name>
</gene>
<protein>
    <submittedName>
        <fullName evidence="4">Uncharacterized protein</fullName>
    </submittedName>
</protein>
<dbReference type="InterPro" id="IPR040389">
    <property type="entry name" value="SMR"/>
</dbReference>
<keyword evidence="2" id="KW-0131">Cell cycle</keyword>
<proteinExistence type="predicted"/>
<evidence type="ECO:0000256" key="3">
    <source>
        <dbReference type="SAM" id="MobiDB-lite"/>
    </source>
</evidence>
<keyword evidence="5" id="KW-1185">Reference proteome</keyword>
<name>A0A314KX45_NICAT</name>
<feature type="region of interest" description="Disordered" evidence="3">
    <location>
        <begin position="23"/>
        <end position="47"/>
    </location>
</feature>
<sequence length="196" mass="22321">MSTDLEFQQDFLESQLPNIKITTSQNSSNTEERCSSTISNEDECHTPKSPQFLLPKILDCPTAPKKPKRIPSCKRKLLDHELQFFEIVARDEVDSFFRTVEGQRRNQNLKFMDSETTAAAVSLEKCSSSSTSEENKCLTPTSPKFFIPKNLSCPPAPKKPKKVALSKRKLVDERQILRVIDVNSIGCSRNRKRRCL</sequence>
<dbReference type="Proteomes" id="UP000187609">
    <property type="component" value="Unassembled WGS sequence"/>
</dbReference>
<dbReference type="PANTHER" id="PTHR33142:SF89">
    <property type="entry name" value="CYCLIN-DEPENDENT PROTEIN KINASE INHIBITOR SMR2"/>
    <property type="match status" value="1"/>
</dbReference>
<dbReference type="PANTHER" id="PTHR33142">
    <property type="entry name" value="CYCLIN-DEPENDENT PROTEIN KINASE INHIBITOR SMR13"/>
    <property type="match status" value="1"/>
</dbReference>
<reference evidence="4" key="1">
    <citation type="submission" date="2016-11" db="EMBL/GenBank/DDBJ databases">
        <title>The genome of Nicotiana attenuata.</title>
        <authorList>
            <person name="Xu S."/>
            <person name="Brockmoeller T."/>
            <person name="Gaquerel E."/>
            <person name="Navarro A."/>
            <person name="Kuhl H."/>
            <person name="Gase K."/>
            <person name="Ling Z."/>
            <person name="Zhou W."/>
            <person name="Kreitzer C."/>
            <person name="Stanke M."/>
            <person name="Tang H."/>
            <person name="Lyons E."/>
            <person name="Pandey P."/>
            <person name="Pandey S.P."/>
            <person name="Timmermann B."/>
            <person name="Baldwin I.T."/>
        </authorList>
    </citation>
    <scope>NUCLEOTIDE SEQUENCE [LARGE SCALE GENOMIC DNA]</scope>
    <source>
        <strain evidence="4">UT</strain>
    </source>
</reference>
<organism evidence="4 5">
    <name type="scientific">Nicotiana attenuata</name>
    <name type="common">Coyote tobacco</name>
    <dbReference type="NCBI Taxonomy" id="49451"/>
    <lineage>
        <taxon>Eukaryota</taxon>
        <taxon>Viridiplantae</taxon>
        <taxon>Streptophyta</taxon>
        <taxon>Embryophyta</taxon>
        <taxon>Tracheophyta</taxon>
        <taxon>Spermatophyta</taxon>
        <taxon>Magnoliopsida</taxon>
        <taxon>eudicotyledons</taxon>
        <taxon>Gunneridae</taxon>
        <taxon>Pentapetalae</taxon>
        <taxon>asterids</taxon>
        <taxon>lamiids</taxon>
        <taxon>Solanales</taxon>
        <taxon>Solanaceae</taxon>
        <taxon>Nicotianoideae</taxon>
        <taxon>Nicotianeae</taxon>
        <taxon>Nicotiana</taxon>
    </lineage>
</organism>
<dbReference type="AlphaFoldDB" id="A0A314KX45"/>
<dbReference type="GO" id="GO:0004860">
    <property type="term" value="F:protein kinase inhibitor activity"/>
    <property type="evidence" value="ECO:0007669"/>
    <property type="project" value="UniProtKB-KW"/>
</dbReference>
<comment type="caution">
    <text evidence="4">The sequence shown here is derived from an EMBL/GenBank/DDBJ whole genome shotgun (WGS) entry which is preliminary data.</text>
</comment>
<evidence type="ECO:0000313" key="4">
    <source>
        <dbReference type="EMBL" id="OIT34018.1"/>
    </source>
</evidence>
<accession>A0A314KX45</accession>
<dbReference type="GO" id="GO:0032875">
    <property type="term" value="P:regulation of DNA endoreduplication"/>
    <property type="evidence" value="ECO:0007669"/>
    <property type="project" value="InterPro"/>
</dbReference>
<dbReference type="EMBL" id="MJEQ01000784">
    <property type="protein sequence ID" value="OIT34018.1"/>
    <property type="molecule type" value="Genomic_DNA"/>
</dbReference>
<keyword evidence="1" id="KW-0649">Protein kinase inhibitor</keyword>
<evidence type="ECO:0000313" key="5">
    <source>
        <dbReference type="Proteomes" id="UP000187609"/>
    </source>
</evidence>
<evidence type="ECO:0000256" key="2">
    <source>
        <dbReference type="ARBA" id="ARBA00023306"/>
    </source>
</evidence>